<evidence type="ECO:0000256" key="5">
    <source>
        <dbReference type="ARBA" id="ARBA00022691"/>
    </source>
</evidence>
<dbReference type="EMBL" id="AEIU01000022">
    <property type="protein sequence ID" value="EFP98226.1"/>
    <property type="molecule type" value="Genomic_DNA"/>
</dbReference>
<dbReference type="PANTHER" id="PTHR24422:SF26">
    <property type="entry name" value="CHEMOTAXIS PROTEIN METHYLTRANSFERASE"/>
    <property type="match status" value="1"/>
</dbReference>
<dbReference type="SUPFAM" id="SSF47757">
    <property type="entry name" value="Chemotaxis receptor methyltransferase CheR, N-terminal domain"/>
    <property type="match status" value="1"/>
</dbReference>
<dbReference type="InterPro" id="IPR036804">
    <property type="entry name" value="CheR_N_sf"/>
</dbReference>
<feature type="domain" description="CheR-type methyltransferase" evidence="8">
    <location>
        <begin position="14"/>
        <end position="277"/>
    </location>
</feature>
<dbReference type="Proteomes" id="UP000002943">
    <property type="component" value="Unassembled WGS sequence"/>
</dbReference>
<comment type="caution">
    <text evidence="9">The sequence shown here is derived from an EMBL/GenBank/DDBJ whole genome shotgun (WGS) entry which is preliminary data.</text>
</comment>
<dbReference type="SMART" id="SM00138">
    <property type="entry name" value="MeTrc"/>
    <property type="match status" value="1"/>
</dbReference>
<feature type="binding site" evidence="7">
    <location>
        <position position="83"/>
    </location>
    <ligand>
        <name>S-adenosyl-L-methionine</name>
        <dbReference type="ChEBI" id="CHEBI:59789"/>
    </ligand>
</feature>
<evidence type="ECO:0000256" key="3">
    <source>
        <dbReference type="ARBA" id="ARBA00022603"/>
    </source>
</evidence>
<dbReference type="OrthoDB" id="9816309at2"/>
<dbReference type="Pfam" id="PF03705">
    <property type="entry name" value="CheR_N"/>
    <property type="match status" value="1"/>
</dbReference>
<evidence type="ECO:0000256" key="2">
    <source>
        <dbReference type="ARBA" id="ARBA00002759"/>
    </source>
</evidence>
<evidence type="ECO:0000259" key="8">
    <source>
        <dbReference type="PROSITE" id="PS50123"/>
    </source>
</evidence>
<dbReference type="GO" id="GO:0008983">
    <property type="term" value="F:protein-glutamate O-methyltransferase activity"/>
    <property type="evidence" value="ECO:0007669"/>
    <property type="project" value="UniProtKB-EC"/>
</dbReference>
<dbReference type="GO" id="GO:0032259">
    <property type="term" value="P:methylation"/>
    <property type="evidence" value="ECO:0007669"/>
    <property type="project" value="UniProtKB-KW"/>
</dbReference>
<dbReference type="STRING" id="796620.VIBC2010_10567"/>
<gene>
    <name evidence="9" type="ORF">VIBC2010_10567</name>
</gene>
<keyword evidence="5 6" id="KW-0949">S-adenosyl-L-methionine</keyword>
<evidence type="ECO:0000256" key="7">
    <source>
        <dbReference type="PIRSR" id="PIRSR000410-1"/>
    </source>
</evidence>
<feature type="binding site" evidence="7">
    <location>
        <position position="120"/>
    </location>
    <ligand>
        <name>S-adenosyl-L-methionine</name>
        <dbReference type="ChEBI" id="CHEBI:59789"/>
    </ligand>
</feature>
<dbReference type="AlphaFoldDB" id="E3BFP8"/>
<feature type="binding site" evidence="7">
    <location>
        <position position="146"/>
    </location>
    <ligand>
        <name>S-adenosyl-L-methionine</name>
        <dbReference type="ChEBI" id="CHEBI:59789"/>
    </ligand>
</feature>
<dbReference type="PROSITE" id="PS50123">
    <property type="entry name" value="CHER"/>
    <property type="match status" value="1"/>
</dbReference>
<dbReference type="Pfam" id="PF01739">
    <property type="entry name" value="CheR"/>
    <property type="match status" value="1"/>
</dbReference>
<evidence type="ECO:0000256" key="4">
    <source>
        <dbReference type="ARBA" id="ARBA00022679"/>
    </source>
</evidence>
<dbReference type="InterPro" id="IPR022642">
    <property type="entry name" value="CheR_C"/>
</dbReference>
<dbReference type="InterPro" id="IPR022641">
    <property type="entry name" value="CheR_N"/>
</dbReference>
<keyword evidence="4 6" id="KW-0808">Transferase</keyword>
<dbReference type="PIRSF" id="PIRSF000410">
    <property type="entry name" value="CheR"/>
    <property type="match status" value="1"/>
</dbReference>
<evidence type="ECO:0000256" key="6">
    <source>
        <dbReference type="PIRNR" id="PIRNR000410"/>
    </source>
</evidence>
<evidence type="ECO:0000313" key="9">
    <source>
        <dbReference type="EMBL" id="EFP98226.1"/>
    </source>
</evidence>
<dbReference type="SUPFAM" id="SSF53335">
    <property type="entry name" value="S-adenosyl-L-methionine-dependent methyltransferases"/>
    <property type="match status" value="1"/>
</dbReference>
<proteinExistence type="predicted"/>
<dbReference type="eggNOG" id="COG1352">
    <property type="taxonomic scope" value="Bacteria"/>
</dbReference>
<evidence type="ECO:0000313" key="10">
    <source>
        <dbReference type="Proteomes" id="UP000002943"/>
    </source>
</evidence>
<keyword evidence="10" id="KW-1185">Reference proteome</keyword>
<dbReference type="InterPro" id="IPR026024">
    <property type="entry name" value="Chemotaxis_MeTrfase_CheR"/>
</dbReference>
<keyword evidence="3 6" id="KW-0489">Methyltransferase</keyword>
<dbReference type="PANTHER" id="PTHR24422">
    <property type="entry name" value="CHEMOTAXIS PROTEIN METHYLTRANSFERASE"/>
    <property type="match status" value="1"/>
</dbReference>
<protein>
    <recommendedName>
        <fullName evidence="6">Chemotaxis protein methyltransferase</fullName>
        <ecNumber evidence="6">2.1.1.80</ecNumber>
    </recommendedName>
</protein>
<feature type="binding site" evidence="7">
    <location>
        <begin position="221"/>
        <end position="222"/>
    </location>
    <ligand>
        <name>S-adenosyl-L-methionine</name>
        <dbReference type="ChEBI" id="CHEBI:59789"/>
    </ligand>
</feature>
<dbReference type="RefSeq" id="WP_009599748.1">
    <property type="nucleotide sequence ID" value="NZ_AEIU01000022.1"/>
</dbReference>
<organism evidence="9 10">
    <name type="scientific">Vibrio caribbeanicus ATCC BAA-2122</name>
    <dbReference type="NCBI Taxonomy" id="796620"/>
    <lineage>
        <taxon>Bacteria</taxon>
        <taxon>Pseudomonadati</taxon>
        <taxon>Pseudomonadota</taxon>
        <taxon>Gammaproteobacteria</taxon>
        <taxon>Vibrionales</taxon>
        <taxon>Vibrionaceae</taxon>
        <taxon>Vibrio</taxon>
    </lineage>
</organism>
<dbReference type="Gene3D" id="1.10.155.10">
    <property type="entry name" value="Chemotaxis receptor methyltransferase CheR, N-terminal domain"/>
    <property type="match status" value="1"/>
</dbReference>
<name>E3BFP8_9VIBR</name>
<dbReference type="InterPro" id="IPR029063">
    <property type="entry name" value="SAM-dependent_MTases_sf"/>
</dbReference>
<comment type="catalytic activity">
    <reaction evidence="1 6">
        <text>L-glutamyl-[protein] + S-adenosyl-L-methionine = [protein]-L-glutamate 5-O-methyl ester + S-adenosyl-L-homocysteine</text>
        <dbReference type="Rhea" id="RHEA:24452"/>
        <dbReference type="Rhea" id="RHEA-COMP:10208"/>
        <dbReference type="Rhea" id="RHEA-COMP:10311"/>
        <dbReference type="ChEBI" id="CHEBI:29973"/>
        <dbReference type="ChEBI" id="CHEBI:57856"/>
        <dbReference type="ChEBI" id="CHEBI:59789"/>
        <dbReference type="ChEBI" id="CHEBI:82795"/>
        <dbReference type="EC" id="2.1.1.80"/>
    </reaction>
</comment>
<accession>E3BFP8</accession>
<sequence>MSDIINSKFGSSCFQLYLDYIHEKTGITIGKSRKTMVASRVRKRARELEISDYNIYLDMVKSDIKEQTLFIDAITTHETYFYRTPDVWQYLSESFVPNYCREHKQRDLKVWSAAASTGEEAYTIAIILSECKRVFPSLNFDILATDISDKVLKKAQGGIYSGHSIEKFRLTKPNLFKCYLKSNGKSQYRVIPELKTKLAFKTHNLFSYPQFEYKFDVIFLRNVLIYFNKEDQEKVLFNIHKCLSPQGILIIGESESLLHTSSSFEYLLPHIYKPIGKSK</sequence>
<evidence type="ECO:0000256" key="1">
    <source>
        <dbReference type="ARBA" id="ARBA00001541"/>
    </source>
</evidence>
<feature type="binding site" evidence="7">
    <location>
        <begin position="204"/>
        <end position="205"/>
    </location>
    <ligand>
        <name>S-adenosyl-L-methionine</name>
        <dbReference type="ChEBI" id="CHEBI:59789"/>
    </ligand>
</feature>
<comment type="function">
    <text evidence="2 6">Methylation of the membrane-bound methyl-accepting chemotaxis proteins (MCP) to form gamma-glutamyl methyl ester residues in MCP.</text>
</comment>
<dbReference type="Gene3D" id="3.40.50.150">
    <property type="entry name" value="Vaccinia Virus protein VP39"/>
    <property type="match status" value="1"/>
</dbReference>
<dbReference type="InterPro" id="IPR000780">
    <property type="entry name" value="CheR_MeTrfase"/>
</dbReference>
<dbReference type="PRINTS" id="PR00996">
    <property type="entry name" value="CHERMTFRASE"/>
</dbReference>
<reference evidence="9 10" key="1">
    <citation type="journal article" date="2012" name="Int. J. Syst. Evol. Microbiol.">
        <title>Vibrio caribbeanicus sp. nov., isolated from the marine sponge Scleritoderma cyanea.</title>
        <authorList>
            <person name="Hoffmann M."/>
            <person name="Monday S.R."/>
            <person name="Allard M.W."/>
            <person name="Strain E.A."/>
            <person name="Whittaker P."/>
            <person name="Naum M."/>
            <person name="McCarthy P.J."/>
            <person name="Lopez J.V."/>
            <person name="Fischer M."/>
            <person name="Brown E.W."/>
        </authorList>
    </citation>
    <scope>NUCLEOTIDE SEQUENCE [LARGE SCALE GENOMIC DNA]</scope>
    <source>
        <strain evidence="9 10">ATCC BAA-2122</strain>
    </source>
</reference>
<feature type="binding site" evidence="7">
    <location>
        <position position="79"/>
    </location>
    <ligand>
        <name>S-adenosyl-L-methionine</name>
        <dbReference type="ChEBI" id="CHEBI:59789"/>
    </ligand>
</feature>
<dbReference type="InterPro" id="IPR050903">
    <property type="entry name" value="Bact_Chemotaxis_MeTrfase"/>
</dbReference>
<dbReference type="EC" id="2.1.1.80" evidence="6"/>